<accession>A0A0F9AF60</accession>
<sequence length="112" mass="11937">CLSREAAEMTAQAQNEMYELDCIPARLCGPVTVKLAGKAEVAALIDHIRSLVMLTAHSDSRFWTGQSSYQLSPLHHRTSLGVEIGISASFGIRAAGRAAEANPQCTGIEHGS</sequence>
<organism evidence="1">
    <name type="scientific">marine sediment metagenome</name>
    <dbReference type="NCBI Taxonomy" id="412755"/>
    <lineage>
        <taxon>unclassified sequences</taxon>
        <taxon>metagenomes</taxon>
        <taxon>ecological metagenomes</taxon>
    </lineage>
</organism>
<comment type="caution">
    <text evidence="1">The sequence shown here is derived from an EMBL/GenBank/DDBJ whole genome shotgun (WGS) entry which is preliminary data.</text>
</comment>
<evidence type="ECO:0000313" key="1">
    <source>
        <dbReference type="EMBL" id="KKK77109.1"/>
    </source>
</evidence>
<name>A0A0F9AF60_9ZZZZ</name>
<reference evidence="1" key="1">
    <citation type="journal article" date="2015" name="Nature">
        <title>Complex archaea that bridge the gap between prokaryotes and eukaryotes.</title>
        <authorList>
            <person name="Spang A."/>
            <person name="Saw J.H."/>
            <person name="Jorgensen S.L."/>
            <person name="Zaremba-Niedzwiedzka K."/>
            <person name="Martijn J."/>
            <person name="Lind A.E."/>
            <person name="van Eijk R."/>
            <person name="Schleper C."/>
            <person name="Guy L."/>
            <person name="Ettema T.J."/>
        </authorList>
    </citation>
    <scope>NUCLEOTIDE SEQUENCE</scope>
</reference>
<proteinExistence type="predicted"/>
<feature type="non-terminal residue" evidence="1">
    <location>
        <position position="1"/>
    </location>
</feature>
<dbReference type="EMBL" id="LAZR01055112">
    <property type="protein sequence ID" value="KKK77109.1"/>
    <property type="molecule type" value="Genomic_DNA"/>
</dbReference>
<gene>
    <name evidence="1" type="ORF">LCGC14_2856880</name>
</gene>
<protein>
    <submittedName>
        <fullName evidence="1">Uncharacterized protein</fullName>
    </submittedName>
</protein>
<dbReference type="AlphaFoldDB" id="A0A0F9AF60"/>